<evidence type="ECO:0000313" key="2">
    <source>
        <dbReference type="Proteomes" id="UP000188637"/>
    </source>
</evidence>
<gene>
    <name evidence="1" type="ORF">AN640_06610</name>
</gene>
<accession>A0ACC8XHA3</accession>
<feature type="non-terminal residue" evidence="1">
    <location>
        <position position="371"/>
    </location>
</feature>
<name>A0ACC8XHA3_9FIRM</name>
<keyword evidence="2" id="KW-1185">Reference proteome</keyword>
<sequence>IGLLPTTILAVENIVIEIELPIAGEPSDYVKKQEQAEFEQEQTSINEDGLKEEFKVILGQIISCRNDCILKKDAEALKTLYNLDVKASLYAYEHEAIKIKYLEEWAAKQGIKFEAIVSNLQPRKVRDRGNGLFGMTTNVCTTFTYSYINEPEVKTSFKLGTSHYLHLKKIGNEYIIMKEWYTDPFSDSLELKKQPEDLTKYIVAQSKPNYTPNERTQKAVNYAHKHCGIGEGENMFRYNLKQYMDCNPVGGDCANFASQIMFEGGGFKKNKTWNYTHEGTKAWVNAQGFTQYIINSGRGHCIAKGSYEKIYKTSFQLRPGDFVAYEKNGRITHVSTVTGIDNKGYPLVTCHNTDRLLVPYDLGWSNSNITF</sequence>
<evidence type="ECO:0000313" key="1">
    <source>
        <dbReference type="EMBL" id="ONI43176.1"/>
    </source>
</evidence>
<feature type="non-terminal residue" evidence="1">
    <location>
        <position position="1"/>
    </location>
</feature>
<protein>
    <submittedName>
        <fullName evidence="1">Amidase domain-containing protein</fullName>
    </submittedName>
</protein>
<comment type="caution">
    <text evidence="1">The sequence shown here is derived from an EMBL/GenBank/DDBJ whole genome shotgun (WGS) entry which is preliminary data.</text>
</comment>
<proteinExistence type="predicted"/>
<reference evidence="1" key="1">
    <citation type="submission" date="2016-08" db="EMBL/GenBank/DDBJ databases">
        <authorList>
            <person name="Ngugi D.K."/>
            <person name="Miyake S."/>
            <person name="Stingl U."/>
        </authorList>
    </citation>
    <scope>NUCLEOTIDE SEQUENCE</scope>
    <source>
        <strain evidence="1">SCG-D08WGA-EpuloA1</strain>
    </source>
</reference>
<organism evidence="1 2">
    <name type="scientific">Candidatus Epulonipiscium fishelsonii</name>
    <dbReference type="NCBI Taxonomy" id="77094"/>
    <lineage>
        <taxon>Bacteria</taxon>
        <taxon>Bacillati</taxon>
        <taxon>Bacillota</taxon>
        <taxon>Clostridia</taxon>
        <taxon>Lachnospirales</taxon>
        <taxon>Lachnospiraceae</taxon>
        <taxon>Candidatus Epulonipiscium</taxon>
    </lineage>
</organism>
<dbReference type="Proteomes" id="UP000188637">
    <property type="component" value="Unassembled WGS sequence"/>
</dbReference>
<dbReference type="EMBL" id="LJHD01000160">
    <property type="protein sequence ID" value="ONI43176.1"/>
    <property type="molecule type" value="Genomic_DNA"/>
</dbReference>